<feature type="compositionally biased region" description="Basic and acidic residues" evidence="1">
    <location>
        <begin position="406"/>
        <end position="416"/>
    </location>
</feature>
<feature type="region of interest" description="Disordered" evidence="1">
    <location>
        <begin position="402"/>
        <end position="422"/>
    </location>
</feature>
<dbReference type="SUPFAM" id="SSF52047">
    <property type="entry name" value="RNI-like"/>
    <property type="match status" value="1"/>
</dbReference>
<dbReference type="AlphaFoldDB" id="A0A8T0V423"/>
<proteinExistence type="predicted"/>
<dbReference type="PANTHER" id="PTHR32141">
    <property type="match status" value="1"/>
</dbReference>
<organism evidence="2 3">
    <name type="scientific">Panicum virgatum</name>
    <name type="common">Blackwell switchgrass</name>
    <dbReference type="NCBI Taxonomy" id="38727"/>
    <lineage>
        <taxon>Eukaryota</taxon>
        <taxon>Viridiplantae</taxon>
        <taxon>Streptophyta</taxon>
        <taxon>Embryophyta</taxon>
        <taxon>Tracheophyta</taxon>
        <taxon>Spermatophyta</taxon>
        <taxon>Magnoliopsida</taxon>
        <taxon>Liliopsida</taxon>
        <taxon>Poales</taxon>
        <taxon>Poaceae</taxon>
        <taxon>PACMAD clade</taxon>
        <taxon>Panicoideae</taxon>
        <taxon>Panicodae</taxon>
        <taxon>Paniceae</taxon>
        <taxon>Panicinae</taxon>
        <taxon>Panicum</taxon>
        <taxon>Panicum sect. Hiantes</taxon>
    </lineage>
</organism>
<sequence>MEGRMYTLGSLPLNALRVLDVSGCGDLSPPTAGAFPRLETLRLRHCSLNSSVVQALMDAAPGLASVHLESVFFKGFRDGSGEAPGLCLRCRAVTELVVELCGMAGQDPRDGGDRGSVEIDAPRLRHLRYKGTERRLSLTSPAPDMAVLELHFVRCSYHYPVRDDDPDKTRRLFWQSVRSFSNARVLKLRVNSLEGIAVGKGRRTKLLCTFRDAVRLELEGAHHPTTSKAAAVAIANLLCCCPAVRDLRLKLSTAPPNSATKDSHYGSAFLERKDRLDYEKSVDRFMRRRLNNPVISLDGNGEHDGVPDDDDDIPGLSGHSFTCLQSSLRRVGLQFRLENNSSCMGTRLAKFFAGNAKVLEEIRVDSGNRKLCEHMNLNVERWIAPTPSKVCLKRKNLADSSWEFSENPRKSPDSRTDLNGLPTRFTISPLER</sequence>
<evidence type="ECO:0008006" key="4">
    <source>
        <dbReference type="Google" id="ProtNLM"/>
    </source>
</evidence>
<name>A0A8T0V423_PANVG</name>
<dbReference type="Proteomes" id="UP000823388">
    <property type="component" value="Chromosome 3K"/>
</dbReference>
<evidence type="ECO:0000256" key="1">
    <source>
        <dbReference type="SAM" id="MobiDB-lite"/>
    </source>
</evidence>
<accession>A0A8T0V423</accession>
<dbReference type="InterPro" id="IPR032675">
    <property type="entry name" value="LRR_dom_sf"/>
</dbReference>
<dbReference type="PANTHER" id="PTHR32141:SF26">
    <property type="entry name" value="OS08G0328600 PROTEIN"/>
    <property type="match status" value="1"/>
</dbReference>
<reference evidence="2" key="1">
    <citation type="submission" date="2020-05" db="EMBL/GenBank/DDBJ databases">
        <title>WGS assembly of Panicum virgatum.</title>
        <authorList>
            <person name="Lovell J.T."/>
            <person name="Jenkins J."/>
            <person name="Shu S."/>
            <person name="Juenger T.E."/>
            <person name="Schmutz J."/>
        </authorList>
    </citation>
    <scope>NUCLEOTIDE SEQUENCE</scope>
    <source>
        <strain evidence="2">AP13</strain>
    </source>
</reference>
<dbReference type="EMBL" id="CM029041">
    <property type="protein sequence ID" value="KAG2628144.1"/>
    <property type="molecule type" value="Genomic_DNA"/>
</dbReference>
<comment type="caution">
    <text evidence="2">The sequence shown here is derived from an EMBL/GenBank/DDBJ whole genome shotgun (WGS) entry which is preliminary data.</text>
</comment>
<protein>
    <recommendedName>
        <fullName evidence="4">FBD domain-containing protein</fullName>
    </recommendedName>
</protein>
<gene>
    <name evidence="2" type="ORF">PVAP13_3KG228996</name>
</gene>
<evidence type="ECO:0000313" key="2">
    <source>
        <dbReference type="EMBL" id="KAG2628144.1"/>
    </source>
</evidence>
<dbReference type="Gene3D" id="3.80.10.10">
    <property type="entry name" value="Ribonuclease Inhibitor"/>
    <property type="match status" value="1"/>
</dbReference>
<dbReference type="InterPro" id="IPR055302">
    <property type="entry name" value="F-box_dom-containing"/>
</dbReference>
<evidence type="ECO:0000313" key="3">
    <source>
        <dbReference type="Proteomes" id="UP000823388"/>
    </source>
</evidence>
<keyword evidence="3" id="KW-1185">Reference proteome</keyword>